<protein>
    <submittedName>
        <fullName evidence="1">Uncharacterized protein</fullName>
    </submittedName>
</protein>
<dbReference type="Proteomes" id="UP000494206">
    <property type="component" value="Unassembled WGS sequence"/>
</dbReference>
<proteinExistence type="predicted"/>
<accession>A0A8S1ERE1</accession>
<name>A0A8S1ERE1_9PELO</name>
<organism evidence="1 2">
    <name type="scientific">Caenorhabditis bovis</name>
    <dbReference type="NCBI Taxonomy" id="2654633"/>
    <lineage>
        <taxon>Eukaryota</taxon>
        <taxon>Metazoa</taxon>
        <taxon>Ecdysozoa</taxon>
        <taxon>Nematoda</taxon>
        <taxon>Chromadorea</taxon>
        <taxon>Rhabditida</taxon>
        <taxon>Rhabditina</taxon>
        <taxon>Rhabditomorpha</taxon>
        <taxon>Rhabditoidea</taxon>
        <taxon>Rhabditidae</taxon>
        <taxon>Peloderinae</taxon>
        <taxon>Caenorhabditis</taxon>
    </lineage>
</organism>
<evidence type="ECO:0000313" key="2">
    <source>
        <dbReference type="Proteomes" id="UP000494206"/>
    </source>
</evidence>
<dbReference type="OrthoDB" id="5847178at2759"/>
<gene>
    <name evidence="1" type="ORF">CBOVIS_LOCUS6168</name>
</gene>
<sequence>MFRQAGFFYKLFRSYPIRSDPNLPPSPIFFRAGLPTTKRYMDWIYSWKDSIFYGMCSCSGPQHDATNHFDKLDMPLQLKAYRSVD</sequence>
<comment type="caution">
    <text evidence="1">The sequence shown here is derived from an EMBL/GenBank/DDBJ whole genome shotgun (WGS) entry which is preliminary data.</text>
</comment>
<reference evidence="1 2" key="1">
    <citation type="submission" date="2020-04" db="EMBL/GenBank/DDBJ databases">
        <authorList>
            <person name="Laetsch R D."/>
            <person name="Stevens L."/>
            <person name="Kumar S."/>
            <person name="Blaxter L. M."/>
        </authorList>
    </citation>
    <scope>NUCLEOTIDE SEQUENCE [LARGE SCALE GENOMIC DNA]</scope>
</reference>
<keyword evidence="2" id="KW-1185">Reference proteome</keyword>
<evidence type="ECO:0000313" key="1">
    <source>
        <dbReference type="EMBL" id="CAB3403743.1"/>
    </source>
</evidence>
<dbReference type="EMBL" id="CADEPM010000004">
    <property type="protein sequence ID" value="CAB3403743.1"/>
    <property type="molecule type" value="Genomic_DNA"/>
</dbReference>
<dbReference type="AlphaFoldDB" id="A0A8S1ERE1"/>